<dbReference type="NCBIfam" id="NF008439">
    <property type="entry name" value="PRK11282.1"/>
    <property type="match status" value="1"/>
</dbReference>
<dbReference type="RefSeq" id="WP_161098219.1">
    <property type="nucleotide sequence ID" value="NZ_WWCW01000069.1"/>
</dbReference>
<dbReference type="EMBL" id="WWCW01000069">
    <property type="protein sequence ID" value="MYM89274.1"/>
    <property type="molecule type" value="Genomic_DNA"/>
</dbReference>
<dbReference type="EC" id="1.1.99.14" evidence="4"/>
<dbReference type="InterPro" id="IPR036318">
    <property type="entry name" value="FAD-bd_PCMH-like_sf"/>
</dbReference>
<name>A0A845G4P4_9BURK</name>
<keyword evidence="2" id="KW-0274">FAD</keyword>
<dbReference type="Pfam" id="PF01565">
    <property type="entry name" value="FAD_binding_4"/>
    <property type="match status" value="1"/>
</dbReference>
<evidence type="ECO:0000313" key="5">
    <source>
        <dbReference type="Proteomes" id="UP000470302"/>
    </source>
</evidence>
<dbReference type="Gene3D" id="3.30.465.10">
    <property type="match status" value="1"/>
</dbReference>
<proteinExistence type="predicted"/>
<dbReference type="InterPro" id="IPR006094">
    <property type="entry name" value="Oxid_FAD_bind_N"/>
</dbReference>
<protein>
    <submittedName>
        <fullName evidence="4">Glycolate oxidase subunit GlcE</fullName>
        <ecNumber evidence="4">1.1.99.14</ecNumber>
    </submittedName>
</protein>
<dbReference type="PANTHER" id="PTHR11748">
    <property type="entry name" value="D-LACTATE DEHYDROGENASE"/>
    <property type="match status" value="1"/>
</dbReference>
<evidence type="ECO:0000256" key="2">
    <source>
        <dbReference type="ARBA" id="ARBA00022827"/>
    </source>
</evidence>
<keyword evidence="1" id="KW-0285">Flavoprotein</keyword>
<feature type="domain" description="FAD-binding PCMH-type" evidence="3">
    <location>
        <begin position="1"/>
        <end position="172"/>
    </location>
</feature>
<dbReference type="GO" id="GO:0019154">
    <property type="term" value="F:glycolate dehydrogenase activity"/>
    <property type="evidence" value="ECO:0007669"/>
    <property type="project" value="UniProtKB-EC"/>
</dbReference>
<dbReference type="SUPFAM" id="SSF56176">
    <property type="entry name" value="FAD-binding/transporter-associated domain-like"/>
    <property type="match status" value="1"/>
</dbReference>
<dbReference type="Proteomes" id="UP000470302">
    <property type="component" value="Unassembled WGS sequence"/>
</dbReference>
<dbReference type="InterPro" id="IPR016164">
    <property type="entry name" value="FAD-linked_Oxase-like_C"/>
</dbReference>
<accession>A0A845G4P4</accession>
<gene>
    <name evidence="4" type="primary">glcE</name>
    <name evidence="4" type="ORF">GTP91_19110</name>
</gene>
<dbReference type="GO" id="GO:0071949">
    <property type="term" value="F:FAD binding"/>
    <property type="evidence" value="ECO:0007669"/>
    <property type="project" value="InterPro"/>
</dbReference>
<dbReference type="PROSITE" id="PS51387">
    <property type="entry name" value="FAD_PCMH"/>
    <property type="match status" value="1"/>
</dbReference>
<comment type="caution">
    <text evidence="4">The sequence shown here is derived from an EMBL/GenBank/DDBJ whole genome shotgun (WGS) entry which is preliminary data.</text>
</comment>
<dbReference type="InterPro" id="IPR016166">
    <property type="entry name" value="FAD-bd_PCMH"/>
</dbReference>
<sequence>MTMESIVNQFRDRIVAAGAAGTPLRLRGGGSKNWYGQTPEGDVLETSAYRGIVAYEPTELVVTARCGTPLCDLERELALLGQMLAFEPPHFGPGATVGGMVAAGLSGPRRQSVGAVRDFVLGAVLMDGRGDMLRFGGQVMKNVAGYDVSRLLAGSLGVLGLMLEVSLKVLPRPTAEATLRLQLDQEEALLRLNRWAGQPLPLSASAWHDGVLTLRLSGAQAAVAAAAQHIGGETLEQEAAALWWSDLREHRHAWFEEAETPLWRLSLPSTTPVRSLSALDDGAQLIEWGGSQRWLRSAADPIALRARVAELGGHATMFRGGDKRYGVFQPLAPAVHTIHRNLKQHFDPAGIFNPGRMYRDL</sequence>
<dbReference type="AlphaFoldDB" id="A0A845G4P4"/>
<dbReference type="SUPFAM" id="SSF55103">
    <property type="entry name" value="FAD-linked oxidases, C-terminal domain"/>
    <property type="match status" value="1"/>
</dbReference>
<reference evidence="4 5" key="1">
    <citation type="submission" date="2020-01" db="EMBL/GenBank/DDBJ databases">
        <title>Novel species isolated from a subtropical stream in China.</title>
        <authorList>
            <person name="Lu H."/>
        </authorList>
    </citation>
    <scope>NUCLEOTIDE SEQUENCE [LARGE SCALE GENOMIC DNA]</scope>
    <source>
        <strain evidence="4 5">FT82W</strain>
    </source>
</reference>
<evidence type="ECO:0000313" key="4">
    <source>
        <dbReference type="EMBL" id="MYM89274.1"/>
    </source>
</evidence>
<dbReference type="PANTHER" id="PTHR11748:SF103">
    <property type="entry name" value="GLYCOLATE OXIDASE SUBUNIT GLCE"/>
    <property type="match status" value="1"/>
</dbReference>
<keyword evidence="4" id="KW-0560">Oxidoreductase</keyword>
<evidence type="ECO:0000259" key="3">
    <source>
        <dbReference type="PROSITE" id="PS51387"/>
    </source>
</evidence>
<dbReference type="InterPro" id="IPR016169">
    <property type="entry name" value="FAD-bd_PCMH_sub2"/>
</dbReference>
<evidence type="ECO:0000256" key="1">
    <source>
        <dbReference type="ARBA" id="ARBA00022630"/>
    </source>
</evidence>
<organism evidence="4 5">
    <name type="scientific">Duganella vulcania</name>
    <dbReference type="NCBI Taxonomy" id="2692166"/>
    <lineage>
        <taxon>Bacteria</taxon>
        <taxon>Pseudomonadati</taxon>
        <taxon>Pseudomonadota</taxon>
        <taxon>Betaproteobacteria</taxon>
        <taxon>Burkholderiales</taxon>
        <taxon>Oxalobacteraceae</taxon>
        <taxon>Telluria group</taxon>
        <taxon>Duganella</taxon>
    </lineage>
</organism>